<dbReference type="SMART" id="SM00233">
    <property type="entry name" value="PH"/>
    <property type="match status" value="1"/>
</dbReference>
<feature type="region of interest" description="Disordered" evidence="1">
    <location>
        <begin position="130"/>
        <end position="156"/>
    </location>
</feature>
<dbReference type="EMBL" id="GDIQ01054404">
    <property type="protein sequence ID" value="JAN40333.1"/>
    <property type="molecule type" value="Transcribed_RNA"/>
</dbReference>
<feature type="compositionally biased region" description="Pro residues" evidence="1">
    <location>
        <begin position="316"/>
        <end position="325"/>
    </location>
</feature>
<feature type="compositionally biased region" description="Low complexity" evidence="1">
    <location>
        <begin position="250"/>
        <end position="264"/>
    </location>
</feature>
<sequence>MALANTEIVLEGWLVKSPPTKRIWRAKWRRRWFVLKHSGELPGQYFLEYYTDKTCRKLKGKIDLDQCEQVDSGLTIESRKQRYAHMFDIRTPKRVYFLAADSEFDMNSWVGCICHVCGLKVFYRDDEDTGSSLTLTRPGPNTSSTMASTGHGHSTMARSLQVSQLLEDTPPTSPTSPTGSSGPYFPLSECLSGSRGLVFQEAMASAGQPSSAPVTPAPTARGLGLGTQSLRGRPQREDWDLFYDQPRQLSAAGQSQLGQSQQLQPVTSLARDDQGVHEAIRSFEDKFARSFKRLQPASAADQRPPVPHLVGGQKFIPPPRPPKPPHLIDQPSHNYLNLEQLQSPTSVAAGGGRSHSRSSSPRSPPSISPTLPTPTNADAWYDFPRSHQGDHGSDGKTGKETQRRHCYSNAAPGEMLSASGASAVASTADIFTFNNNIVTTGSSCIASAMSPSVYSNLASPFPLASPSPALLPMTPFSPPSVNRTLKPKKQASGTAIVVEGPAPPPSVNRQLKPNRPVSGVGQHADFHGSSSDDADDPSSRGSSRPNSAHDEEQIYYFLQGNQVISAGRQLDEIQYLDLDLESDSSLQSPKSPERGHHHQPHHQASSTVYKTVDFIKTEAFNRTRLTVEERRSKKAQ</sequence>
<feature type="region of interest" description="Disordered" evidence="1">
    <location>
        <begin position="202"/>
        <end position="233"/>
    </location>
</feature>
<evidence type="ECO:0000259" key="2">
    <source>
        <dbReference type="PROSITE" id="PS50003"/>
    </source>
</evidence>
<dbReference type="RefSeq" id="XP_045031692.1">
    <property type="nucleotide sequence ID" value="XM_045175757.1"/>
</dbReference>
<evidence type="ECO:0000256" key="1">
    <source>
        <dbReference type="SAM" id="MobiDB-lite"/>
    </source>
</evidence>
<dbReference type="InterPro" id="IPR001849">
    <property type="entry name" value="PH_domain"/>
</dbReference>
<dbReference type="Pfam" id="PF00169">
    <property type="entry name" value="PH"/>
    <property type="match status" value="1"/>
</dbReference>
<dbReference type="InterPro" id="IPR046355">
    <property type="entry name" value="Gab1-4-like"/>
</dbReference>
<feature type="region of interest" description="Disordered" evidence="1">
    <location>
        <begin position="166"/>
        <end position="185"/>
    </location>
</feature>
<proteinExistence type="predicted"/>
<dbReference type="CDD" id="cd13384">
    <property type="entry name" value="PH_Gab2_2"/>
    <property type="match status" value="1"/>
</dbReference>
<dbReference type="SUPFAM" id="SSF50729">
    <property type="entry name" value="PH domain-like"/>
    <property type="match status" value="1"/>
</dbReference>
<protein>
    <submittedName>
        <fullName evidence="4">GRB2-associated-binding protein</fullName>
    </submittedName>
</protein>
<reference evidence="3" key="1">
    <citation type="submission" date="2015-10" db="EMBL/GenBank/DDBJ databases">
        <title>Daphnia magna gene sets from two clonal populations assembled and annotated with EvidentialGene.</title>
        <authorList>
            <person name="Gilbert D."/>
            <person name="Podicheti R."/>
            <person name="Orsini L."/>
            <person name="Colbourne J."/>
            <person name="Pfrender M."/>
        </authorList>
    </citation>
    <scope>NUCLEOTIDE SEQUENCE</scope>
</reference>
<feature type="region of interest" description="Disordered" evidence="1">
    <location>
        <begin position="250"/>
        <end position="271"/>
    </location>
</feature>
<dbReference type="PANTHER" id="PTHR45960">
    <property type="entry name" value="GRB2-ASSOCIATED-BINDING PROTEIN"/>
    <property type="match status" value="1"/>
</dbReference>
<reference evidence="4" key="2">
    <citation type="submission" date="2015-10" db="EMBL/GenBank/DDBJ databases">
        <title>EvidentialGene: Evidence-directed Construction of Complete mRNA Transcriptomes without Genomes.</title>
        <authorList>
            <person name="Gilbert D.G."/>
        </authorList>
    </citation>
    <scope>NUCLEOTIDE SEQUENCE</scope>
</reference>
<dbReference type="PROSITE" id="PS50003">
    <property type="entry name" value="PH_DOMAIN"/>
    <property type="match status" value="1"/>
</dbReference>
<dbReference type="GO" id="GO:0035591">
    <property type="term" value="F:signaling adaptor activity"/>
    <property type="evidence" value="ECO:0007669"/>
    <property type="project" value="TreeGrafter"/>
</dbReference>
<feature type="compositionally biased region" description="Basic and acidic residues" evidence="1">
    <location>
        <begin position="384"/>
        <end position="402"/>
    </location>
</feature>
<dbReference type="OrthoDB" id="67516at2759"/>
<feature type="domain" description="PH" evidence="2">
    <location>
        <begin position="7"/>
        <end position="118"/>
    </location>
</feature>
<feature type="region of interest" description="Disordered" evidence="1">
    <location>
        <begin position="345"/>
        <end position="402"/>
    </location>
</feature>
<feature type="region of interest" description="Disordered" evidence="1">
    <location>
        <begin position="498"/>
        <end position="548"/>
    </location>
</feature>
<dbReference type="GeneID" id="116924427"/>
<feature type="compositionally biased region" description="Low complexity" evidence="1">
    <location>
        <begin position="209"/>
        <end position="220"/>
    </location>
</feature>
<dbReference type="PANTHER" id="PTHR45960:SF2">
    <property type="entry name" value="PROTEIN DAUGHTER OF SEVENLESS"/>
    <property type="match status" value="1"/>
</dbReference>
<dbReference type="EMBL" id="GDIP01215774">
    <property type="protein sequence ID" value="JAJ07628.1"/>
    <property type="molecule type" value="Transcribed_RNA"/>
</dbReference>
<dbReference type="GO" id="GO:0005737">
    <property type="term" value="C:cytoplasm"/>
    <property type="evidence" value="ECO:0007669"/>
    <property type="project" value="TreeGrafter"/>
</dbReference>
<dbReference type="CTD" id="38321"/>
<reference evidence="3" key="3">
    <citation type="submission" date="2015-10" db="EMBL/GenBank/DDBJ databases">
        <authorList>
            <person name="Gilbert D.G."/>
        </authorList>
    </citation>
    <scope>NUCLEOTIDE SEQUENCE</scope>
</reference>
<evidence type="ECO:0000313" key="4">
    <source>
        <dbReference type="EMBL" id="JAN40333.1"/>
    </source>
</evidence>
<dbReference type="Gene3D" id="2.30.29.30">
    <property type="entry name" value="Pleckstrin-homology domain (PH domain)/Phosphotyrosine-binding domain (PTB)"/>
    <property type="match status" value="1"/>
</dbReference>
<dbReference type="AlphaFoldDB" id="A0A0P5X141"/>
<feature type="region of interest" description="Disordered" evidence="1">
    <location>
        <begin position="295"/>
        <end position="331"/>
    </location>
</feature>
<organism evidence="4">
    <name type="scientific">Daphnia magna</name>
    <dbReference type="NCBI Taxonomy" id="35525"/>
    <lineage>
        <taxon>Eukaryota</taxon>
        <taxon>Metazoa</taxon>
        <taxon>Ecdysozoa</taxon>
        <taxon>Arthropoda</taxon>
        <taxon>Crustacea</taxon>
        <taxon>Branchiopoda</taxon>
        <taxon>Diplostraca</taxon>
        <taxon>Cladocera</taxon>
        <taxon>Anomopoda</taxon>
        <taxon>Daphniidae</taxon>
        <taxon>Daphnia</taxon>
    </lineage>
</organism>
<feature type="region of interest" description="Disordered" evidence="1">
    <location>
        <begin position="583"/>
        <end position="610"/>
    </location>
</feature>
<name>A0A0P5X141_9CRUS</name>
<accession>A0A0P5X141</accession>
<evidence type="ECO:0000313" key="3">
    <source>
        <dbReference type="EMBL" id="JAJ07628.1"/>
    </source>
</evidence>
<dbReference type="GO" id="GO:0007165">
    <property type="term" value="P:signal transduction"/>
    <property type="evidence" value="ECO:0007669"/>
    <property type="project" value="TreeGrafter"/>
</dbReference>
<dbReference type="InterPro" id="IPR011993">
    <property type="entry name" value="PH-like_dom_sf"/>
</dbReference>